<dbReference type="Proteomes" id="UP000791440">
    <property type="component" value="Unassembled WGS sequence"/>
</dbReference>
<reference evidence="16" key="1">
    <citation type="journal article" date="2016" name="Insect Biochem. Mol. Biol.">
        <title>Multifaceted biological insights from a draft genome sequence of the tobacco hornworm moth, Manduca sexta.</title>
        <authorList>
            <person name="Kanost M.R."/>
            <person name="Arrese E.L."/>
            <person name="Cao X."/>
            <person name="Chen Y.R."/>
            <person name="Chellapilla S."/>
            <person name="Goldsmith M.R."/>
            <person name="Grosse-Wilde E."/>
            <person name="Heckel D.G."/>
            <person name="Herndon N."/>
            <person name="Jiang H."/>
            <person name="Papanicolaou A."/>
            <person name="Qu J."/>
            <person name="Soulages J.L."/>
            <person name="Vogel H."/>
            <person name="Walters J."/>
            <person name="Waterhouse R.M."/>
            <person name="Ahn S.J."/>
            <person name="Almeida F.C."/>
            <person name="An C."/>
            <person name="Aqrawi P."/>
            <person name="Bretschneider A."/>
            <person name="Bryant W.B."/>
            <person name="Bucks S."/>
            <person name="Chao H."/>
            <person name="Chevignon G."/>
            <person name="Christen J.M."/>
            <person name="Clarke D.F."/>
            <person name="Dittmer N.T."/>
            <person name="Ferguson L.C.F."/>
            <person name="Garavelou S."/>
            <person name="Gordon K.H.J."/>
            <person name="Gunaratna R.T."/>
            <person name="Han Y."/>
            <person name="Hauser F."/>
            <person name="He Y."/>
            <person name="Heidel-Fischer H."/>
            <person name="Hirsh A."/>
            <person name="Hu Y."/>
            <person name="Jiang H."/>
            <person name="Kalra D."/>
            <person name="Klinner C."/>
            <person name="Konig C."/>
            <person name="Kovar C."/>
            <person name="Kroll A.R."/>
            <person name="Kuwar S.S."/>
            <person name="Lee S.L."/>
            <person name="Lehman R."/>
            <person name="Li K."/>
            <person name="Li Z."/>
            <person name="Liang H."/>
            <person name="Lovelace S."/>
            <person name="Lu Z."/>
            <person name="Mansfield J.H."/>
            <person name="McCulloch K.J."/>
            <person name="Mathew T."/>
            <person name="Morton B."/>
            <person name="Muzny D.M."/>
            <person name="Neunemann D."/>
            <person name="Ongeri F."/>
            <person name="Pauchet Y."/>
            <person name="Pu L.L."/>
            <person name="Pyrousis I."/>
            <person name="Rao X.J."/>
            <person name="Redding A."/>
            <person name="Roesel C."/>
            <person name="Sanchez-Gracia A."/>
            <person name="Schaack S."/>
            <person name="Shukla A."/>
            <person name="Tetreau G."/>
            <person name="Wang Y."/>
            <person name="Xiong G.H."/>
            <person name="Traut W."/>
            <person name="Walsh T.K."/>
            <person name="Worley K.C."/>
            <person name="Wu D."/>
            <person name="Wu W."/>
            <person name="Wu Y.Q."/>
            <person name="Zhang X."/>
            <person name="Zou Z."/>
            <person name="Zucker H."/>
            <person name="Briscoe A.D."/>
            <person name="Burmester T."/>
            <person name="Clem R.J."/>
            <person name="Feyereisen R."/>
            <person name="Grimmelikhuijzen C.J.P."/>
            <person name="Hamodrakas S.J."/>
            <person name="Hansson B.S."/>
            <person name="Huguet E."/>
            <person name="Jermiin L.S."/>
            <person name="Lan Q."/>
            <person name="Lehman H.K."/>
            <person name="Lorenzen M."/>
            <person name="Merzendorfer H."/>
            <person name="Michalopoulos I."/>
            <person name="Morton D.B."/>
            <person name="Muthukrishnan S."/>
            <person name="Oakeshott J.G."/>
            <person name="Palmer W."/>
            <person name="Park Y."/>
            <person name="Passarelli A.L."/>
            <person name="Rozas J."/>
            <person name="Schwartz L.M."/>
            <person name="Smith W."/>
            <person name="Southgate A."/>
            <person name="Vilcinskas A."/>
            <person name="Vogt R."/>
            <person name="Wang P."/>
            <person name="Werren J."/>
            <person name="Yu X.Q."/>
            <person name="Zhou J.J."/>
            <person name="Brown S.J."/>
            <person name="Scherer S.E."/>
            <person name="Richards S."/>
            <person name="Blissard G.W."/>
        </authorList>
    </citation>
    <scope>NUCLEOTIDE SEQUENCE</scope>
</reference>
<dbReference type="CDD" id="cd20628">
    <property type="entry name" value="CYP4"/>
    <property type="match status" value="1"/>
</dbReference>
<dbReference type="GO" id="GO:0005506">
    <property type="term" value="F:iron ion binding"/>
    <property type="evidence" value="ECO:0007669"/>
    <property type="project" value="InterPro"/>
</dbReference>
<evidence type="ECO:0000256" key="11">
    <source>
        <dbReference type="ARBA" id="ARBA00023004"/>
    </source>
</evidence>
<dbReference type="GO" id="GO:0020037">
    <property type="term" value="F:heme binding"/>
    <property type="evidence" value="ECO:0007669"/>
    <property type="project" value="InterPro"/>
</dbReference>
<comment type="cofactor">
    <cofactor evidence="1 14">
        <name>heme</name>
        <dbReference type="ChEBI" id="CHEBI:30413"/>
    </cofactor>
</comment>
<evidence type="ECO:0000256" key="7">
    <source>
        <dbReference type="ARBA" id="ARBA00022723"/>
    </source>
</evidence>
<evidence type="ECO:0000256" key="6">
    <source>
        <dbReference type="ARBA" id="ARBA00022617"/>
    </source>
</evidence>
<dbReference type="AlphaFoldDB" id="A0A921ZJ72"/>
<evidence type="ECO:0000256" key="15">
    <source>
        <dbReference type="RuleBase" id="RU000461"/>
    </source>
</evidence>
<dbReference type="EMBL" id="JH668592">
    <property type="protein sequence ID" value="KAG6458686.1"/>
    <property type="molecule type" value="Genomic_DNA"/>
</dbReference>
<evidence type="ECO:0000256" key="10">
    <source>
        <dbReference type="ARBA" id="ARBA00023002"/>
    </source>
</evidence>
<reference evidence="16" key="2">
    <citation type="submission" date="2020-12" db="EMBL/GenBank/DDBJ databases">
        <authorList>
            <person name="Kanost M."/>
        </authorList>
    </citation>
    <scope>NUCLEOTIDE SEQUENCE</scope>
</reference>
<sequence>MFVIIAIFALFLCLIHILFNNNKKARLLKQIPGSKYNFIIGNALDFLKSPEQLFYFMREYYETWKPLNRFWAFQIAFVNVYEPHDIEVVISSTKHNAKSPPYYFLKNWLRDGLLLSKGPKWQSRRKILTPTFHFNILRQFCGILEDNSERLVQNVGKSLGKPVNIIPTISEYTLYSICETAMGSRLGEESKESQKSYKQSICALGRQFVYRITRIYLHSDFIYNLITFGKVKKDLDVVHNFTTKVIKDRKEYVEKYGINMFGVSDIDDNNVYKKNKKIAMLDLLITAQKEGFIDDIGIQEEVDTFMFEGHDTIALALTYTLMLLANHRSIQHTVIAEIDEIFGDSERQADLDDLSKMRYLERCIKESLRLYPPVPAIGRLLSEDVTLSGYRVPEGAYCHIQCFDLHRRGDLYKDPLVFDPDRFLPENCSDRHPYAYIPFSAGPRNCIGQKFAILEMKSAISSLLRHYELLPVTKPEDLKFTADLVLRTTNPVYVKFVKKEKINNISTIKII</sequence>
<keyword evidence="10 15" id="KW-0560">Oxidoreductase</keyword>
<dbReference type="PRINTS" id="PR00385">
    <property type="entry name" value="P450"/>
</dbReference>
<feature type="binding site" description="axial binding residue" evidence="14">
    <location>
        <position position="446"/>
    </location>
    <ligand>
        <name>heme</name>
        <dbReference type="ChEBI" id="CHEBI:30413"/>
    </ligand>
    <ligandPart>
        <name>Fe</name>
        <dbReference type="ChEBI" id="CHEBI:18248"/>
    </ligandPart>
</feature>
<evidence type="ECO:0000256" key="8">
    <source>
        <dbReference type="ARBA" id="ARBA00022824"/>
    </source>
</evidence>
<dbReference type="InterPro" id="IPR017972">
    <property type="entry name" value="Cyt_P450_CS"/>
</dbReference>
<evidence type="ECO:0000313" key="16">
    <source>
        <dbReference type="EMBL" id="KAG6458685.1"/>
    </source>
</evidence>
<gene>
    <name evidence="16" type="ORF">O3G_MSEX011012</name>
</gene>
<keyword evidence="13" id="KW-0472">Membrane</keyword>
<dbReference type="InterPro" id="IPR002403">
    <property type="entry name" value="Cyt_P450_E_grp-IV"/>
</dbReference>
<dbReference type="EMBL" id="JH668592">
    <property type="protein sequence ID" value="KAG6458685.1"/>
    <property type="molecule type" value="Genomic_DNA"/>
</dbReference>
<comment type="similarity">
    <text evidence="5 15">Belongs to the cytochrome P450 family.</text>
</comment>
<keyword evidence="17" id="KW-1185">Reference proteome</keyword>
<keyword evidence="8" id="KW-0256">Endoplasmic reticulum</keyword>
<comment type="subcellular location">
    <subcellularLocation>
        <location evidence="4">Endoplasmic reticulum membrane</location>
        <topology evidence="4">Peripheral membrane protein</topology>
    </subcellularLocation>
    <subcellularLocation>
        <location evidence="3">Microsome membrane</location>
        <topology evidence="3">Peripheral membrane protein</topology>
    </subcellularLocation>
</comment>
<dbReference type="GO" id="GO:0005789">
    <property type="term" value="C:endoplasmic reticulum membrane"/>
    <property type="evidence" value="ECO:0007669"/>
    <property type="project" value="UniProtKB-SubCell"/>
</dbReference>
<dbReference type="InterPro" id="IPR001128">
    <property type="entry name" value="Cyt_P450"/>
</dbReference>
<evidence type="ECO:0000256" key="3">
    <source>
        <dbReference type="ARBA" id="ARBA00004174"/>
    </source>
</evidence>
<dbReference type="SUPFAM" id="SSF48264">
    <property type="entry name" value="Cytochrome P450"/>
    <property type="match status" value="1"/>
</dbReference>
<dbReference type="PROSITE" id="PS00086">
    <property type="entry name" value="CYTOCHROME_P450"/>
    <property type="match status" value="1"/>
</dbReference>
<dbReference type="Gene3D" id="1.10.630.10">
    <property type="entry name" value="Cytochrome P450"/>
    <property type="match status" value="1"/>
</dbReference>
<evidence type="ECO:0000256" key="9">
    <source>
        <dbReference type="ARBA" id="ARBA00022848"/>
    </source>
</evidence>
<evidence type="ECO:0000256" key="5">
    <source>
        <dbReference type="ARBA" id="ARBA00010617"/>
    </source>
</evidence>
<protein>
    <recommendedName>
        <fullName evidence="18">Cytochrome P450</fullName>
    </recommendedName>
</protein>
<dbReference type="InterPro" id="IPR036396">
    <property type="entry name" value="Cyt_P450_sf"/>
</dbReference>
<comment type="function">
    <text evidence="2">May be involved in the metabolism of insect hormones and in the breakdown of synthetic insecticides.</text>
</comment>
<keyword evidence="12 15" id="KW-0503">Monooxygenase</keyword>
<keyword evidence="11 14" id="KW-0408">Iron</keyword>
<dbReference type="PRINTS" id="PR00465">
    <property type="entry name" value="EP450IV"/>
</dbReference>
<dbReference type="GO" id="GO:0016705">
    <property type="term" value="F:oxidoreductase activity, acting on paired donors, with incorporation or reduction of molecular oxygen"/>
    <property type="evidence" value="ECO:0007669"/>
    <property type="project" value="InterPro"/>
</dbReference>
<evidence type="ECO:0000256" key="2">
    <source>
        <dbReference type="ARBA" id="ARBA00003690"/>
    </source>
</evidence>
<comment type="caution">
    <text evidence="16">The sequence shown here is derived from an EMBL/GenBank/DDBJ whole genome shotgun (WGS) entry which is preliminary data.</text>
</comment>
<proteinExistence type="inferred from homology"/>
<dbReference type="InterPro" id="IPR050196">
    <property type="entry name" value="Cytochrome_P450_Monoox"/>
</dbReference>
<dbReference type="PANTHER" id="PTHR24291:SF189">
    <property type="entry name" value="CYTOCHROME P450 4C3-RELATED"/>
    <property type="match status" value="1"/>
</dbReference>
<evidence type="ECO:0000256" key="1">
    <source>
        <dbReference type="ARBA" id="ARBA00001971"/>
    </source>
</evidence>
<evidence type="ECO:0000256" key="4">
    <source>
        <dbReference type="ARBA" id="ARBA00004406"/>
    </source>
</evidence>
<evidence type="ECO:0000256" key="14">
    <source>
        <dbReference type="PIRSR" id="PIRSR602403-1"/>
    </source>
</evidence>
<keyword evidence="7 14" id="KW-0479">Metal-binding</keyword>
<organism evidence="16 17">
    <name type="scientific">Manduca sexta</name>
    <name type="common">Tobacco hawkmoth</name>
    <name type="synonym">Tobacco hornworm</name>
    <dbReference type="NCBI Taxonomy" id="7130"/>
    <lineage>
        <taxon>Eukaryota</taxon>
        <taxon>Metazoa</taxon>
        <taxon>Ecdysozoa</taxon>
        <taxon>Arthropoda</taxon>
        <taxon>Hexapoda</taxon>
        <taxon>Insecta</taxon>
        <taxon>Pterygota</taxon>
        <taxon>Neoptera</taxon>
        <taxon>Endopterygota</taxon>
        <taxon>Lepidoptera</taxon>
        <taxon>Glossata</taxon>
        <taxon>Ditrysia</taxon>
        <taxon>Bombycoidea</taxon>
        <taxon>Sphingidae</taxon>
        <taxon>Sphinginae</taxon>
        <taxon>Sphingini</taxon>
        <taxon>Manduca</taxon>
    </lineage>
</organism>
<keyword evidence="6 14" id="KW-0349">Heme</keyword>
<evidence type="ECO:0008006" key="18">
    <source>
        <dbReference type="Google" id="ProtNLM"/>
    </source>
</evidence>
<evidence type="ECO:0000313" key="17">
    <source>
        <dbReference type="Proteomes" id="UP000791440"/>
    </source>
</evidence>
<dbReference type="Pfam" id="PF00067">
    <property type="entry name" value="p450"/>
    <property type="match status" value="1"/>
</dbReference>
<evidence type="ECO:0000256" key="13">
    <source>
        <dbReference type="ARBA" id="ARBA00023136"/>
    </source>
</evidence>
<keyword evidence="9" id="KW-0492">Microsome</keyword>
<dbReference type="PANTHER" id="PTHR24291">
    <property type="entry name" value="CYTOCHROME P450 FAMILY 4"/>
    <property type="match status" value="1"/>
</dbReference>
<dbReference type="GO" id="GO:0004497">
    <property type="term" value="F:monooxygenase activity"/>
    <property type="evidence" value="ECO:0007669"/>
    <property type="project" value="UniProtKB-KW"/>
</dbReference>
<accession>A0A921ZJ72</accession>
<evidence type="ECO:0000256" key="12">
    <source>
        <dbReference type="ARBA" id="ARBA00023033"/>
    </source>
</evidence>
<name>A0A921ZJ72_MANSE</name>